<feature type="transmembrane region" description="Helical" evidence="1">
    <location>
        <begin position="98"/>
        <end position="117"/>
    </location>
</feature>
<keyword evidence="1" id="KW-1133">Transmembrane helix</keyword>
<keyword evidence="3" id="KW-1185">Reference proteome</keyword>
<proteinExistence type="predicted"/>
<dbReference type="EMBL" id="CP002786">
    <property type="protein sequence ID" value="AEF40981.1"/>
    <property type="molecule type" value="Genomic_DNA"/>
</dbReference>
<dbReference type="RefSeq" id="WP_013807330.1">
    <property type="nucleotide sequence ID" value="NC_015564.1"/>
</dbReference>
<feature type="transmembrane region" description="Helical" evidence="1">
    <location>
        <begin position="73"/>
        <end position="91"/>
    </location>
</feature>
<name>F6EFQ2_HOYSD</name>
<dbReference type="Proteomes" id="UP000009235">
    <property type="component" value="Chromosome"/>
</dbReference>
<sequence>MSLVELEESGPQDAQTAWPGLLRVQPRSILALTVAALGLAWLAVSLIDVAGLIDISGDVPLWLSLFNEGIVEVVQWILNALAVVAAGYIAGRLAGGRYAGGASFFFVLSIGLALILIEEAGNVRLALAEYLGAMFGGEILGMHPHVVGAAPVYAVLAFFPVYALLRYGKYVWRAPTARWYLVLTYCLYAGSQLAALTSHLAGVWYAKAGNAVNELIFGGGLPPLPNVSQGVTDYFIVDSLVEETIELLAVATMLAMILAYIHDVRRGAVPVPRSPDRDQAST</sequence>
<protein>
    <submittedName>
        <fullName evidence="2">Uncharacterized protein</fullName>
    </submittedName>
</protein>
<evidence type="ECO:0000313" key="3">
    <source>
        <dbReference type="Proteomes" id="UP000009235"/>
    </source>
</evidence>
<feature type="transmembrane region" description="Helical" evidence="1">
    <location>
        <begin position="177"/>
        <end position="195"/>
    </location>
</feature>
<dbReference type="HOGENOM" id="CLU_985677_0_0_11"/>
<keyword evidence="1" id="KW-0812">Transmembrane</keyword>
<evidence type="ECO:0000313" key="2">
    <source>
        <dbReference type="EMBL" id="AEF40981.1"/>
    </source>
</evidence>
<keyword evidence="1" id="KW-0472">Membrane</keyword>
<accession>F6EFQ2</accession>
<dbReference type="KEGG" id="asd:AS9A_2534"/>
<dbReference type="AlphaFoldDB" id="F6EFQ2"/>
<feature type="transmembrane region" description="Helical" evidence="1">
    <location>
        <begin position="146"/>
        <end position="165"/>
    </location>
</feature>
<organism evidence="2 3">
    <name type="scientific">Hoyosella subflava (strain DSM 45089 / JCM 17490 / NBRC 109087 / DQS3-9A1)</name>
    <name type="common">Amycolicicoccus subflavus</name>
    <dbReference type="NCBI Taxonomy" id="443218"/>
    <lineage>
        <taxon>Bacteria</taxon>
        <taxon>Bacillati</taxon>
        <taxon>Actinomycetota</taxon>
        <taxon>Actinomycetes</taxon>
        <taxon>Mycobacteriales</taxon>
        <taxon>Hoyosellaceae</taxon>
        <taxon>Hoyosella</taxon>
    </lineage>
</organism>
<dbReference type="OrthoDB" id="9819705at2"/>
<feature type="transmembrane region" description="Helical" evidence="1">
    <location>
        <begin position="244"/>
        <end position="261"/>
    </location>
</feature>
<reference evidence="2 3" key="1">
    <citation type="journal article" date="2011" name="J. Bacteriol.">
        <title>Complete genome sequence of Amycolicicoccus subflavus DQS3-9A1T, an actinomycete isolated from crude oil-polluted soil.</title>
        <authorList>
            <person name="Cai M."/>
            <person name="Chen W.M."/>
            <person name="Nie Y."/>
            <person name="Chi C.Q."/>
            <person name="Wang Y.N."/>
            <person name="Tang Y.Q."/>
            <person name="Li G.Y."/>
            <person name="Wu X.L."/>
        </authorList>
    </citation>
    <scope>NUCLEOTIDE SEQUENCE [LARGE SCALE GENOMIC DNA]</scope>
    <source>
        <strain evidence="3">DSM 45089 / DQS3-9A1</strain>
    </source>
</reference>
<evidence type="ECO:0000256" key="1">
    <source>
        <dbReference type="SAM" id="Phobius"/>
    </source>
</evidence>
<gene>
    <name evidence="2" type="ordered locus">AS9A_2534</name>
</gene>
<dbReference type="eggNOG" id="ENOG502ZUZA">
    <property type="taxonomic scope" value="Bacteria"/>
</dbReference>
<dbReference type="STRING" id="443218.AS9A_2534"/>
<feature type="transmembrane region" description="Helical" evidence="1">
    <location>
        <begin position="29"/>
        <end position="53"/>
    </location>
</feature>